<dbReference type="EMBL" id="PYGB01000014">
    <property type="protein sequence ID" value="PSK81823.1"/>
    <property type="molecule type" value="Genomic_DNA"/>
</dbReference>
<dbReference type="Proteomes" id="UP000240624">
    <property type="component" value="Unassembled WGS sequence"/>
</dbReference>
<dbReference type="AlphaFoldDB" id="A0A1X6Z3G8"/>
<dbReference type="InterPro" id="IPR003399">
    <property type="entry name" value="Mce/MlaD"/>
</dbReference>
<dbReference type="Pfam" id="PF02470">
    <property type="entry name" value="MlaD"/>
    <property type="match status" value="1"/>
</dbReference>
<dbReference type="EMBL" id="FWFY01000004">
    <property type="protein sequence ID" value="SLN39343.1"/>
    <property type="molecule type" value="Genomic_DNA"/>
</dbReference>
<keyword evidence="6" id="KW-1185">Reference proteome</keyword>
<dbReference type="OrthoDB" id="9808689at2"/>
<evidence type="ECO:0000313" key="4">
    <source>
        <dbReference type="EMBL" id="SLN39343.1"/>
    </source>
</evidence>
<evidence type="ECO:0000259" key="2">
    <source>
        <dbReference type="Pfam" id="PF02470"/>
    </source>
</evidence>
<dbReference type="PANTHER" id="PTHR36698:SF2">
    <property type="entry name" value="MCE_MLAD DOMAIN-CONTAINING PROTEIN"/>
    <property type="match status" value="1"/>
</dbReference>
<dbReference type="RefSeq" id="WP_085895949.1">
    <property type="nucleotide sequence ID" value="NZ_FWFY01000004.1"/>
</dbReference>
<protein>
    <submittedName>
        <fullName evidence="4">Mce related protein</fullName>
    </submittedName>
    <submittedName>
        <fullName evidence="3">Phospholipid/cholesterol/gamma-HCH transport system substrate-binding protein</fullName>
    </submittedName>
</protein>
<dbReference type="Proteomes" id="UP000193495">
    <property type="component" value="Unassembled WGS sequence"/>
</dbReference>
<feature type="transmembrane region" description="Helical" evidence="1">
    <location>
        <begin position="7"/>
        <end position="29"/>
    </location>
</feature>
<evidence type="ECO:0000313" key="5">
    <source>
        <dbReference type="Proteomes" id="UP000193495"/>
    </source>
</evidence>
<reference evidence="4 5" key="1">
    <citation type="submission" date="2017-03" db="EMBL/GenBank/DDBJ databases">
        <authorList>
            <person name="Afonso C.L."/>
            <person name="Miller P.J."/>
            <person name="Scott M.A."/>
            <person name="Spackman E."/>
            <person name="Goraichik I."/>
            <person name="Dimitrov K.M."/>
            <person name="Suarez D.L."/>
            <person name="Swayne D.E."/>
        </authorList>
    </citation>
    <scope>NUCLEOTIDE SEQUENCE [LARGE SCALE GENOMIC DNA]</scope>
    <source>
        <strain evidence="4 5">CECT 8367</strain>
    </source>
</reference>
<keyword evidence="1" id="KW-1133">Transmembrane helix</keyword>
<keyword evidence="1" id="KW-0472">Membrane</keyword>
<evidence type="ECO:0000313" key="6">
    <source>
        <dbReference type="Proteomes" id="UP000240624"/>
    </source>
</evidence>
<sequence>METKANYVLVGAFTLAGLLGILAFLLWFARVELDRQFATYEIEFDSVSGLGRASEVRFGGLLVGQVTDLALAPEQTGAIRVVVQVQADTPVRRDSIARIEALGVTGVSYVEIEAGSPDTPLLSAAPGEPLPRIVAGPSTLQSLTRSAPELLDEALSVMQRLDTLLDEANRDRIVRILDNTERASAALADTLDELSGTAEAITGVTAEARRFNDTWDDLADGLLRLSDRAETTMARIDTLAETAGETMRSGSDTLQAAQDLLAETDRYMAEEASAASTALQQMLDELRAEISALGPEARRMIETLASAGDAAGARLDEVAELLQSAMDAAVRLGPAIGTTEREIAALSGSARDLVARAERLVDEDLAPMLSDLRGTGRAMDDLVSTLGPDIASATESAARLAGSAEALVTGAADGLTAAQDAMRSLETAMQRGEAAFASADRTFSETARIVEEEIAPLISDVRGTASGLESAIGTVSAELPGIGADLRRASQAAATAFETLAATVARSGTALDGFTAEALPGYARLAREARALVGNLDRMVGRMDRDPARFLLDDRAPAYRR</sequence>
<proteinExistence type="predicted"/>
<name>A0A1X6Z3G8_9RHOB</name>
<evidence type="ECO:0000313" key="3">
    <source>
        <dbReference type="EMBL" id="PSK81823.1"/>
    </source>
</evidence>
<gene>
    <name evidence="3" type="ORF">CLV79_11441</name>
    <name evidence="4" type="ORF">LOS8367_01585</name>
</gene>
<reference evidence="3 6" key="2">
    <citation type="submission" date="2018-03" db="EMBL/GenBank/DDBJ databases">
        <title>Genomic Encyclopedia of Archaeal and Bacterial Type Strains, Phase II (KMG-II): from individual species to whole genera.</title>
        <authorList>
            <person name="Goeker M."/>
        </authorList>
    </citation>
    <scope>NUCLEOTIDE SEQUENCE [LARGE SCALE GENOMIC DNA]</scope>
    <source>
        <strain evidence="3 6">DSM 29956</strain>
    </source>
</reference>
<evidence type="ECO:0000256" key="1">
    <source>
        <dbReference type="SAM" id="Phobius"/>
    </source>
</evidence>
<dbReference type="PANTHER" id="PTHR36698">
    <property type="entry name" value="BLL5892 PROTEIN"/>
    <property type="match status" value="1"/>
</dbReference>
<keyword evidence="1" id="KW-0812">Transmembrane</keyword>
<feature type="domain" description="Mce/MlaD" evidence="2">
    <location>
        <begin position="39"/>
        <end position="115"/>
    </location>
</feature>
<organism evidence="4 5">
    <name type="scientific">Limimaricola soesokkakensis</name>
    <dbReference type="NCBI Taxonomy" id="1343159"/>
    <lineage>
        <taxon>Bacteria</taxon>
        <taxon>Pseudomonadati</taxon>
        <taxon>Pseudomonadota</taxon>
        <taxon>Alphaproteobacteria</taxon>
        <taxon>Rhodobacterales</taxon>
        <taxon>Paracoccaceae</taxon>
        <taxon>Limimaricola</taxon>
    </lineage>
</organism>
<accession>A0A1X6Z3G8</accession>